<evidence type="ECO:0000259" key="3">
    <source>
        <dbReference type="Pfam" id="PF00188"/>
    </source>
</evidence>
<feature type="region of interest" description="Disordered" evidence="1">
    <location>
        <begin position="258"/>
        <end position="287"/>
    </location>
</feature>
<evidence type="ECO:0000256" key="2">
    <source>
        <dbReference type="SAM" id="SignalP"/>
    </source>
</evidence>
<name>A0A926DZL3_9FIRM</name>
<keyword evidence="5" id="KW-1185">Reference proteome</keyword>
<accession>A0A926DZL3</accession>
<dbReference type="CDD" id="cd05379">
    <property type="entry name" value="CAP_bacterial"/>
    <property type="match status" value="1"/>
</dbReference>
<evidence type="ECO:0000313" key="5">
    <source>
        <dbReference type="Proteomes" id="UP000653127"/>
    </source>
</evidence>
<organism evidence="4 5">
    <name type="scientific">Ligaoa zhengdingensis</name>
    <dbReference type="NCBI Taxonomy" id="2763658"/>
    <lineage>
        <taxon>Bacteria</taxon>
        <taxon>Bacillati</taxon>
        <taxon>Bacillota</taxon>
        <taxon>Clostridia</taxon>
        <taxon>Eubacteriales</taxon>
        <taxon>Oscillospiraceae</taxon>
        <taxon>Ligaoa</taxon>
    </lineage>
</organism>
<dbReference type="AlphaFoldDB" id="A0A926DZL3"/>
<evidence type="ECO:0000256" key="1">
    <source>
        <dbReference type="SAM" id="MobiDB-lite"/>
    </source>
</evidence>
<dbReference type="RefSeq" id="WP_249283101.1">
    <property type="nucleotide sequence ID" value="NZ_JACRST010000012.1"/>
</dbReference>
<dbReference type="SUPFAM" id="SSF55797">
    <property type="entry name" value="PR-1-like"/>
    <property type="match status" value="1"/>
</dbReference>
<dbReference type="Pfam" id="PF00188">
    <property type="entry name" value="CAP"/>
    <property type="match status" value="1"/>
</dbReference>
<dbReference type="Proteomes" id="UP000653127">
    <property type="component" value="Unassembled WGS sequence"/>
</dbReference>
<proteinExistence type="predicted"/>
<dbReference type="InterPro" id="IPR014044">
    <property type="entry name" value="CAP_dom"/>
</dbReference>
<feature type="domain" description="SCP" evidence="3">
    <location>
        <begin position="304"/>
        <end position="416"/>
    </location>
</feature>
<dbReference type="PANTHER" id="PTHR31157:SF1">
    <property type="entry name" value="SCP DOMAIN-CONTAINING PROTEIN"/>
    <property type="match status" value="1"/>
</dbReference>
<sequence>MQRLKYMAIILAAALLFSACASVEPRSSQEQGPAASPVVLPVLRQVTDLTEPLRKAIEDGTVLEFLQLHDNIAFEDEDETLGLDVVERFYQNFLDNVPDEIYIGRKGRPLPVIYHLLFGSGDSYWLSLTDEKGTQRLCLSEIVQTDNEYIFTTDSAVSDRAVEVGINGEKGLTIRQLCDHTWQHEIDDRLVALVGRDAYIEWRNANDSRVSCTRNLFTFLKHFQISYDTFMKVCGDEIEDSQHLLEIEEQVYPERLQPQKVEPEPPAAQEQKPEPEEPQEEKSQEVPVVTGSHFLGEVEQGIIDAINEERRSLGLNELQYDERLRSAARIRSRELYRSGVWAHTRPNGDPWQTVLKEDIPVAYHSAGENLANVEYNDPRVELHTDPEWWFEEWKSSPGHYENICRPEFTHIGAGLYWIEREDGMIVAYATTIFIKME</sequence>
<gene>
    <name evidence="4" type="ORF">H8711_08815</name>
</gene>
<protein>
    <recommendedName>
        <fullName evidence="3">SCP domain-containing protein</fullName>
    </recommendedName>
</protein>
<dbReference type="Gene3D" id="3.40.33.10">
    <property type="entry name" value="CAP"/>
    <property type="match status" value="1"/>
</dbReference>
<feature type="signal peptide" evidence="2">
    <location>
        <begin position="1"/>
        <end position="21"/>
    </location>
</feature>
<feature type="compositionally biased region" description="Basic and acidic residues" evidence="1">
    <location>
        <begin position="271"/>
        <end position="284"/>
    </location>
</feature>
<keyword evidence="2" id="KW-0732">Signal</keyword>
<dbReference type="EMBL" id="JACRST010000012">
    <property type="protein sequence ID" value="MBC8547031.1"/>
    <property type="molecule type" value="Genomic_DNA"/>
</dbReference>
<dbReference type="PROSITE" id="PS51257">
    <property type="entry name" value="PROKAR_LIPOPROTEIN"/>
    <property type="match status" value="1"/>
</dbReference>
<dbReference type="PANTHER" id="PTHR31157">
    <property type="entry name" value="SCP DOMAIN-CONTAINING PROTEIN"/>
    <property type="match status" value="1"/>
</dbReference>
<comment type="caution">
    <text evidence="4">The sequence shown here is derived from an EMBL/GenBank/DDBJ whole genome shotgun (WGS) entry which is preliminary data.</text>
</comment>
<reference evidence="4" key="1">
    <citation type="submission" date="2020-08" db="EMBL/GenBank/DDBJ databases">
        <title>Genome public.</title>
        <authorList>
            <person name="Liu C."/>
            <person name="Sun Q."/>
        </authorList>
    </citation>
    <scope>NUCLEOTIDE SEQUENCE</scope>
    <source>
        <strain evidence="4">NSJ-31</strain>
    </source>
</reference>
<evidence type="ECO:0000313" key="4">
    <source>
        <dbReference type="EMBL" id="MBC8547031.1"/>
    </source>
</evidence>
<dbReference type="InterPro" id="IPR035940">
    <property type="entry name" value="CAP_sf"/>
</dbReference>
<feature type="chain" id="PRO_5039700849" description="SCP domain-containing protein" evidence="2">
    <location>
        <begin position="22"/>
        <end position="437"/>
    </location>
</feature>